<organism evidence="2 3">
    <name type="scientific">Haloterrigena gelatinilytica</name>
    <dbReference type="NCBI Taxonomy" id="2741724"/>
    <lineage>
        <taxon>Archaea</taxon>
        <taxon>Methanobacteriati</taxon>
        <taxon>Methanobacteriota</taxon>
        <taxon>Stenosarchaea group</taxon>
        <taxon>Halobacteria</taxon>
        <taxon>Halobacteriales</taxon>
        <taxon>Natrialbaceae</taxon>
        <taxon>Haloterrigena</taxon>
    </lineage>
</organism>
<gene>
    <name evidence="2" type="ORF">HT576_05460</name>
</gene>
<reference evidence="2" key="1">
    <citation type="submission" date="2020-06" db="EMBL/GenBank/DDBJ databases">
        <title>Haloterrigena sp. nov., an extremely halophilic archaeon isolated from a saline sediment.</title>
        <authorList>
            <person name="Liu B.-B."/>
        </authorList>
    </citation>
    <scope>NUCLEOTIDE SEQUENCE</scope>
    <source>
        <strain evidence="2">SYSU A121-1</strain>
    </source>
</reference>
<protein>
    <recommendedName>
        <fullName evidence="1">PD(D/E)XK endonuclease domain-containing protein</fullName>
    </recommendedName>
</protein>
<dbReference type="AlphaFoldDB" id="A0A8J8GJ44"/>
<dbReference type="Proteomes" id="UP000728647">
    <property type="component" value="Unassembled WGS sequence"/>
</dbReference>
<evidence type="ECO:0000313" key="2">
    <source>
        <dbReference type="EMBL" id="NUB90481.1"/>
    </source>
</evidence>
<proteinExistence type="predicted"/>
<dbReference type="GO" id="GO:0003676">
    <property type="term" value="F:nucleic acid binding"/>
    <property type="evidence" value="ECO:0007669"/>
    <property type="project" value="InterPro"/>
</dbReference>
<dbReference type="RefSeq" id="WP_174701459.1">
    <property type="nucleotide sequence ID" value="NZ_JABURA010000001.1"/>
</dbReference>
<name>A0A8J8GJ44_9EURY</name>
<dbReference type="InterPro" id="IPR021671">
    <property type="entry name" value="PD(D/E)XK_Endonuc"/>
</dbReference>
<evidence type="ECO:0000313" key="3">
    <source>
        <dbReference type="Proteomes" id="UP000728647"/>
    </source>
</evidence>
<comment type="caution">
    <text evidence="2">The sequence shown here is derived from an EMBL/GenBank/DDBJ whole genome shotgun (WGS) entry which is preliminary data.</text>
</comment>
<accession>A0A8J8GJ44</accession>
<feature type="domain" description="PD(D/E)XK endonuclease" evidence="1">
    <location>
        <begin position="3"/>
        <end position="132"/>
    </location>
</feature>
<dbReference type="Gene3D" id="3.40.1350.10">
    <property type="match status" value="1"/>
</dbReference>
<evidence type="ECO:0000259" key="1">
    <source>
        <dbReference type="Pfam" id="PF11645"/>
    </source>
</evidence>
<sequence length="151" mass="17548">MRNSKEIGDTTESRALSMLVAYGYSVSIPFGDNDRYDLVVDDGETLYRLQCKTAWSNKDRTIRFNTHSQTTKNGTYHKQPYRNDIDAFLVYYPGNEQFYWIDVADATEQKMELRFAAEIDHPSINWAETYEFDGTIPERSRSENATSRSDD</sequence>
<dbReference type="InterPro" id="IPR011856">
    <property type="entry name" value="tRNA_endonuc-like_dom_sf"/>
</dbReference>
<dbReference type="Pfam" id="PF11645">
    <property type="entry name" value="PDDEXK_5"/>
    <property type="match status" value="1"/>
</dbReference>
<dbReference type="EMBL" id="JABURA010000001">
    <property type="protein sequence ID" value="NUB90481.1"/>
    <property type="molecule type" value="Genomic_DNA"/>
</dbReference>